<protein>
    <submittedName>
        <fullName evidence="2">Uncharacterized protein</fullName>
    </submittedName>
</protein>
<feature type="region of interest" description="Disordered" evidence="1">
    <location>
        <begin position="101"/>
        <end position="145"/>
    </location>
</feature>
<proteinExistence type="predicted"/>
<organism evidence="2 3">
    <name type="scientific">Marasmiellus scandens</name>
    <dbReference type="NCBI Taxonomy" id="2682957"/>
    <lineage>
        <taxon>Eukaryota</taxon>
        <taxon>Fungi</taxon>
        <taxon>Dikarya</taxon>
        <taxon>Basidiomycota</taxon>
        <taxon>Agaricomycotina</taxon>
        <taxon>Agaricomycetes</taxon>
        <taxon>Agaricomycetidae</taxon>
        <taxon>Agaricales</taxon>
        <taxon>Marasmiineae</taxon>
        <taxon>Omphalotaceae</taxon>
        <taxon>Marasmiellus</taxon>
    </lineage>
</organism>
<dbReference type="Proteomes" id="UP001498398">
    <property type="component" value="Unassembled WGS sequence"/>
</dbReference>
<sequence>MSSEPTSATAMIVCNDTPALATPVPNAHPQDVSQPISTNAPVQQTIPKRKAKKNYYIPKYERDPSYAAIRDEYNLKNPEDMGKFVLKQLLAEKAFEEARKTVKVKKGKASSRRSQNIRPLTGKPRTLPRAQAPSPAPVPPSLQVGLVTPHRPAVISAPTAAYRARPAASLARPITGPTPMPAALRPQGASTNHVQLPPIRSVVPFPTRVQHPSSGPVPILPPIRFVPDADYLKPSADLLFGRRK</sequence>
<gene>
    <name evidence="2" type="ORF">VKT23_008037</name>
</gene>
<feature type="region of interest" description="Disordered" evidence="1">
    <location>
        <begin position="165"/>
        <end position="194"/>
    </location>
</feature>
<evidence type="ECO:0000313" key="2">
    <source>
        <dbReference type="EMBL" id="KAK7462438.1"/>
    </source>
</evidence>
<evidence type="ECO:0000256" key="1">
    <source>
        <dbReference type="SAM" id="MobiDB-lite"/>
    </source>
</evidence>
<feature type="compositionally biased region" description="Basic residues" evidence="1">
    <location>
        <begin position="101"/>
        <end position="111"/>
    </location>
</feature>
<keyword evidence="3" id="KW-1185">Reference proteome</keyword>
<comment type="caution">
    <text evidence="2">The sequence shown here is derived from an EMBL/GenBank/DDBJ whole genome shotgun (WGS) entry which is preliminary data.</text>
</comment>
<dbReference type="EMBL" id="JBANRG010000011">
    <property type="protein sequence ID" value="KAK7462438.1"/>
    <property type="molecule type" value="Genomic_DNA"/>
</dbReference>
<reference evidence="2 3" key="1">
    <citation type="submission" date="2024-01" db="EMBL/GenBank/DDBJ databases">
        <title>A draft genome for the cacao thread blight pathogen Marasmiellus scandens.</title>
        <authorList>
            <person name="Baruah I.K."/>
            <person name="Leung J."/>
            <person name="Bukari Y."/>
            <person name="Amoako-Attah I."/>
            <person name="Meinhardt L.W."/>
            <person name="Bailey B.A."/>
            <person name="Cohen S.P."/>
        </authorList>
    </citation>
    <scope>NUCLEOTIDE SEQUENCE [LARGE SCALE GENOMIC DNA]</scope>
    <source>
        <strain evidence="2 3">GH-19</strain>
    </source>
</reference>
<accession>A0ABR1JJ35</accession>
<feature type="region of interest" description="Disordered" evidence="1">
    <location>
        <begin position="21"/>
        <end position="43"/>
    </location>
</feature>
<evidence type="ECO:0000313" key="3">
    <source>
        <dbReference type="Proteomes" id="UP001498398"/>
    </source>
</evidence>
<name>A0ABR1JJ35_9AGAR</name>
<feature type="compositionally biased region" description="Polar residues" evidence="1">
    <location>
        <begin position="31"/>
        <end position="43"/>
    </location>
</feature>